<dbReference type="Pfam" id="PF03787">
    <property type="entry name" value="RAMPs"/>
    <property type="match status" value="1"/>
</dbReference>
<evidence type="ECO:0000256" key="1">
    <source>
        <dbReference type="ARBA" id="ARBA00023118"/>
    </source>
</evidence>
<accession>L0GV63</accession>
<keyword evidence="1" id="KW-0051">Antiviral defense</keyword>
<dbReference type="InterPro" id="IPR005537">
    <property type="entry name" value="RAMP_III_fam"/>
</dbReference>
<feature type="region of interest" description="Disordered" evidence="2">
    <location>
        <begin position="1"/>
        <end position="28"/>
    </location>
</feature>
<dbReference type="HOGENOM" id="CLU_043263_0_0_6"/>
<dbReference type="PATRIC" id="fig|765912.4.peg.317"/>
<dbReference type="AlphaFoldDB" id="L0GV63"/>
<dbReference type="Proteomes" id="UP000010816">
    <property type="component" value="Chromosome"/>
</dbReference>
<feature type="domain" description="CRISPR type III-associated protein" evidence="3">
    <location>
        <begin position="40"/>
        <end position="252"/>
    </location>
</feature>
<dbReference type="RefSeq" id="WP_015279339.1">
    <property type="nucleotide sequence ID" value="NC_019940.1"/>
</dbReference>
<dbReference type="EMBL" id="CP003051">
    <property type="protein sequence ID" value="AGA89189.1"/>
    <property type="molecule type" value="Genomic_DNA"/>
</dbReference>
<keyword evidence="5" id="KW-1185">Reference proteome</keyword>
<evidence type="ECO:0000313" key="5">
    <source>
        <dbReference type="Proteomes" id="UP000010816"/>
    </source>
</evidence>
<sequence>MRRSPSKHIAGANGAAETAGEDCAGRPPKETRRLTMVFPLESQTPIVGGGADALTSDAIDPVRLPSIRGQLRFWWRALGTERTADELFENESALWGGVDIPPKTESRVPARLDQAGTSSNSPPQPDAKKSLIRLDVQVERAGHEAPAGWHRRLDNGQFRALPEWDDGPSFGYGLFPLQRSREERKEAHDAGQGRLGTKTVRAGLRFKLSVAIDDPSTNRLSDPDLNRIVAALWAWIHFGGLGARTTRGFGALALREKVTLAGRGSDALGATWGPLFAPCPADARVFAKRLARFKETAKIGHEAAQQDWPVLHGARFMVARACERSAHDAHRALLGALREFRQGPGLGRAAGSQGRPSRSNWPEADALRRLAGGAKFKVHPPRGPCKTAPAAPRAAFGLPLNIGFKDREDEQANGRVVVDGTHDRYTSPVRLCPIACEKGTALPVVLWLRPGLQTVKLELTSEDEGDLSPEKVTIQSVAGAQQPIAKYLGAAEPEGDAVDAWCKWLESSKGWERL</sequence>
<name>L0GV63_9GAMM</name>
<dbReference type="eggNOG" id="COG1367">
    <property type="taxonomic scope" value="Bacteria"/>
</dbReference>
<organism evidence="4 5">
    <name type="scientific">Thioflavicoccus mobilis 8321</name>
    <dbReference type="NCBI Taxonomy" id="765912"/>
    <lineage>
        <taxon>Bacteria</taxon>
        <taxon>Pseudomonadati</taxon>
        <taxon>Pseudomonadota</taxon>
        <taxon>Gammaproteobacteria</taxon>
        <taxon>Chromatiales</taxon>
        <taxon>Chromatiaceae</taxon>
        <taxon>Thioflavicoccus</taxon>
    </lineage>
</organism>
<dbReference type="KEGG" id="tmb:Thimo_0319"/>
<dbReference type="InterPro" id="IPR007522">
    <property type="entry name" value="CRISPR-assoc_prot_TM1795"/>
</dbReference>
<evidence type="ECO:0000259" key="3">
    <source>
        <dbReference type="Pfam" id="PF03787"/>
    </source>
</evidence>
<reference evidence="4 5" key="1">
    <citation type="submission" date="2011-09" db="EMBL/GenBank/DDBJ databases">
        <title>Complete sequence of chromosome of Thioflavicoccus mobilis 8321.</title>
        <authorList>
            <consortium name="US DOE Joint Genome Institute"/>
            <person name="Lucas S."/>
            <person name="Han J."/>
            <person name="Lapidus A."/>
            <person name="Cheng J.-F."/>
            <person name="Goodwin L."/>
            <person name="Pitluck S."/>
            <person name="Peters L."/>
            <person name="Ovchinnikova G."/>
            <person name="Lu M."/>
            <person name="Detter J.C."/>
            <person name="Han C."/>
            <person name="Tapia R."/>
            <person name="Land M."/>
            <person name="Hauser L."/>
            <person name="Kyrpides N."/>
            <person name="Ivanova N."/>
            <person name="Pagani I."/>
            <person name="Vogl K."/>
            <person name="Liu Z."/>
            <person name="Imhoff J."/>
            <person name="Thiel V."/>
            <person name="Frigaard N.-U."/>
            <person name="Bryant D."/>
            <person name="Woyke T."/>
        </authorList>
    </citation>
    <scope>NUCLEOTIDE SEQUENCE [LARGE SCALE GENOMIC DNA]</scope>
    <source>
        <strain evidence="4 5">8321</strain>
    </source>
</reference>
<dbReference type="NCBIfam" id="TIGR01894">
    <property type="entry name" value="cas_TM1795_cmr1"/>
    <property type="match status" value="1"/>
</dbReference>
<gene>
    <name evidence="4" type="ORF">Thimo_0319</name>
</gene>
<proteinExistence type="predicted"/>
<dbReference type="GO" id="GO:0051607">
    <property type="term" value="P:defense response to virus"/>
    <property type="evidence" value="ECO:0007669"/>
    <property type="project" value="UniProtKB-KW"/>
</dbReference>
<dbReference type="STRING" id="765912.Thimo_0319"/>
<evidence type="ECO:0000256" key="2">
    <source>
        <dbReference type="SAM" id="MobiDB-lite"/>
    </source>
</evidence>
<evidence type="ECO:0000313" key="4">
    <source>
        <dbReference type="EMBL" id="AGA89189.1"/>
    </source>
</evidence>
<protein>
    <submittedName>
        <fullName evidence="4">CRISPR type III-B/RAMP module RAMP protein Cmr1</fullName>
    </submittedName>
</protein>
<dbReference type="OrthoDB" id="190500at2"/>